<feature type="transmembrane region" description="Helical" evidence="7">
    <location>
        <begin position="294"/>
        <end position="316"/>
    </location>
</feature>
<dbReference type="InterPro" id="IPR020846">
    <property type="entry name" value="MFS_dom"/>
</dbReference>
<evidence type="ECO:0000256" key="7">
    <source>
        <dbReference type="SAM" id="Phobius"/>
    </source>
</evidence>
<dbReference type="CDD" id="cd06174">
    <property type="entry name" value="MFS"/>
    <property type="match status" value="1"/>
</dbReference>
<protein>
    <recommendedName>
        <fullName evidence="8">Major facilitator superfamily (MFS) profile domain-containing protein</fullName>
    </recommendedName>
</protein>
<evidence type="ECO:0000256" key="3">
    <source>
        <dbReference type="ARBA" id="ARBA00022475"/>
    </source>
</evidence>
<dbReference type="GO" id="GO:0022857">
    <property type="term" value="F:transmembrane transporter activity"/>
    <property type="evidence" value="ECO:0007669"/>
    <property type="project" value="InterPro"/>
</dbReference>
<dbReference type="AlphaFoldDB" id="A0A3B0Z1F5"/>
<keyword evidence="6 7" id="KW-0472">Membrane</keyword>
<feature type="transmembrane region" description="Helical" evidence="7">
    <location>
        <begin position="159"/>
        <end position="177"/>
    </location>
</feature>
<dbReference type="Pfam" id="PF07690">
    <property type="entry name" value="MFS_1"/>
    <property type="match status" value="1"/>
</dbReference>
<name>A0A3B0Z1F5_9ZZZZ</name>
<feature type="transmembrane region" description="Helical" evidence="7">
    <location>
        <begin position="81"/>
        <end position="100"/>
    </location>
</feature>
<dbReference type="SUPFAM" id="SSF103473">
    <property type="entry name" value="MFS general substrate transporter"/>
    <property type="match status" value="1"/>
</dbReference>
<feature type="non-terminal residue" evidence="9">
    <location>
        <position position="1"/>
    </location>
</feature>
<dbReference type="Gene3D" id="1.20.1250.20">
    <property type="entry name" value="MFS general substrate transporter like domains"/>
    <property type="match status" value="2"/>
</dbReference>
<dbReference type="PROSITE" id="PS50850">
    <property type="entry name" value="MFS"/>
    <property type="match status" value="1"/>
</dbReference>
<evidence type="ECO:0000256" key="6">
    <source>
        <dbReference type="ARBA" id="ARBA00023136"/>
    </source>
</evidence>
<sequence>PFHVTRFFRPTFLEVFNLTNGQLGDVFAVYGIFATLAYFPGGVLADYFSARKLMTASLLATALGGVLIAQIPSFWGLSLIFAFWGLTTILMFWAALIKATREWGGEQKSGSAFGILDGGRGLVAAIVATAAVWIFTLLLPEKLDSLTTEQRASALQGVIYFYALLTAIAGVFVWLILPQTNQKTAPMPILQGIRQAASMPLIWLQGLVIICAYAAFKALDNYGLYIQAITGINELETARFSAISYYMRPIAAVTAGFIVDRFSASRVISIAFATLVISYFILGFASASTYGLNLLYANILVTLAAVFGIRGVYFALIEETKIDKKMTGTAVGLISAIGFTSEIFFAPISGRLLDASPGITGHQQVFIMLAIISVIGIIATLVIAHYNKPNSIKPA</sequence>
<evidence type="ECO:0000256" key="4">
    <source>
        <dbReference type="ARBA" id="ARBA00022692"/>
    </source>
</evidence>
<feature type="transmembrane region" description="Helical" evidence="7">
    <location>
        <begin position="328"/>
        <end position="346"/>
    </location>
</feature>
<proteinExistence type="predicted"/>
<feature type="transmembrane region" description="Helical" evidence="7">
    <location>
        <begin position="121"/>
        <end position="139"/>
    </location>
</feature>
<dbReference type="InterPro" id="IPR036259">
    <property type="entry name" value="MFS_trans_sf"/>
</dbReference>
<keyword evidence="5 7" id="KW-1133">Transmembrane helix</keyword>
<dbReference type="EMBL" id="UOFL01000236">
    <property type="protein sequence ID" value="VAW82093.1"/>
    <property type="molecule type" value="Genomic_DNA"/>
</dbReference>
<reference evidence="9" key="1">
    <citation type="submission" date="2018-06" db="EMBL/GenBank/DDBJ databases">
        <authorList>
            <person name="Zhirakovskaya E."/>
        </authorList>
    </citation>
    <scope>NUCLEOTIDE SEQUENCE</scope>
</reference>
<comment type="subcellular location">
    <subcellularLocation>
        <location evidence="1">Cell membrane</location>
        <topology evidence="1">Multi-pass membrane protein</topology>
    </subcellularLocation>
</comment>
<evidence type="ECO:0000313" key="9">
    <source>
        <dbReference type="EMBL" id="VAW82093.1"/>
    </source>
</evidence>
<dbReference type="InterPro" id="IPR011701">
    <property type="entry name" value="MFS"/>
</dbReference>
<evidence type="ECO:0000256" key="5">
    <source>
        <dbReference type="ARBA" id="ARBA00022989"/>
    </source>
</evidence>
<evidence type="ECO:0000256" key="2">
    <source>
        <dbReference type="ARBA" id="ARBA00022448"/>
    </source>
</evidence>
<keyword evidence="4 7" id="KW-0812">Transmembrane</keyword>
<organism evidence="9">
    <name type="scientific">hydrothermal vent metagenome</name>
    <dbReference type="NCBI Taxonomy" id="652676"/>
    <lineage>
        <taxon>unclassified sequences</taxon>
        <taxon>metagenomes</taxon>
        <taxon>ecological metagenomes</taxon>
    </lineage>
</organism>
<feature type="transmembrane region" description="Helical" evidence="7">
    <location>
        <begin position="55"/>
        <end position="75"/>
    </location>
</feature>
<keyword evidence="2" id="KW-0813">Transport</keyword>
<evidence type="ECO:0000259" key="8">
    <source>
        <dbReference type="PROSITE" id="PS50850"/>
    </source>
</evidence>
<dbReference type="PANTHER" id="PTHR23517">
    <property type="entry name" value="RESISTANCE PROTEIN MDTM, PUTATIVE-RELATED-RELATED"/>
    <property type="match status" value="1"/>
</dbReference>
<feature type="transmembrane region" description="Helical" evidence="7">
    <location>
        <begin position="366"/>
        <end position="386"/>
    </location>
</feature>
<feature type="domain" description="Major facilitator superfamily (MFS) profile" evidence="8">
    <location>
        <begin position="1"/>
        <end position="388"/>
    </location>
</feature>
<evidence type="ECO:0000256" key="1">
    <source>
        <dbReference type="ARBA" id="ARBA00004651"/>
    </source>
</evidence>
<dbReference type="GO" id="GO:0005886">
    <property type="term" value="C:plasma membrane"/>
    <property type="evidence" value="ECO:0007669"/>
    <property type="project" value="UniProtKB-SubCell"/>
</dbReference>
<accession>A0A3B0Z1F5</accession>
<feature type="transmembrane region" description="Helical" evidence="7">
    <location>
        <begin position="27"/>
        <end position="48"/>
    </location>
</feature>
<dbReference type="InterPro" id="IPR050171">
    <property type="entry name" value="MFS_Transporters"/>
</dbReference>
<gene>
    <name evidence="9" type="ORF">MNBD_GAMMA12-90</name>
</gene>
<feature type="transmembrane region" description="Helical" evidence="7">
    <location>
        <begin position="267"/>
        <end position="288"/>
    </location>
</feature>
<keyword evidence="3" id="KW-1003">Cell membrane</keyword>